<organism evidence="1">
    <name type="scientific">Anguilla anguilla</name>
    <name type="common">European freshwater eel</name>
    <name type="synonym">Muraena anguilla</name>
    <dbReference type="NCBI Taxonomy" id="7936"/>
    <lineage>
        <taxon>Eukaryota</taxon>
        <taxon>Metazoa</taxon>
        <taxon>Chordata</taxon>
        <taxon>Craniata</taxon>
        <taxon>Vertebrata</taxon>
        <taxon>Euteleostomi</taxon>
        <taxon>Actinopterygii</taxon>
        <taxon>Neopterygii</taxon>
        <taxon>Teleostei</taxon>
        <taxon>Anguilliformes</taxon>
        <taxon>Anguillidae</taxon>
        <taxon>Anguilla</taxon>
    </lineage>
</organism>
<proteinExistence type="predicted"/>
<sequence length="63" mass="7069">MYNIVSKQFFKVSSIFIPVPHYFPKFFTSACYLSALNPISVHTDPAPFFCTVTTRGEGPGHLN</sequence>
<reference evidence="1" key="1">
    <citation type="submission" date="2014-11" db="EMBL/GenBank/DDBJ databases">
        <authorList>
            <person name="Amaro Gonzalez C."/>
        </authorList>
    </citation>
    <scope>NUCLEOTIDE SEQUENCE</scope>
</reference>
<dbReference type="EMBL" id="GBXM01074772">
    <property type="protein sequence ID" value="JAH33805.1"/>
    <property type="molecule type" value="Transcribed_RNA"/>
</dbReference>
<evidence type="ECO:0000313" key="1">
    <source>
        <dbReference type="EMBL" id="JAH33805.1"/>
    </source>
</evidence>
<name>A0A0E9RZM2_ANGAN</name>
<protein>
    <submittedName>
        <fullName evidence="1">Uncharacterized protein</fullName>
    </submittedName>
</protein>
<dbReference type="AlphaFoldDB" id="A0A0E9RZM2"/>
<accession>A0A0E9RZM2</accession>
<reference evidence="1" key="2">
    <citation type="journal article" date="2015" name="Fish Shellfish Immunol.">
        <title>Early steps in the European eel (Anguilla anguilla)-Vibrio vulnificus interaction in the gills: Role of the RtxA13 toxin.</title>
        <authorList>
            <person name="Callol A."/>
            <person name="Pajuelo D."/>
            <person name="Ebbesson L."/>
            <person name="Teles M."/>
            <person name="MacKenzie S."/>
            <person name="Amaro C."/>
        </authorList>
    </citation>
    <scope>NUCLEOTIDE SEQUENCE</scope>
</reference>